<dbReference type="STRING" id="1123062.SAMN02745775_101122"/>
<dbReference type="InterPro" id="IPR039315">
    <property type="entry name" value="CheW"/>
</dbReference>
<reference evidence="2 3" key="1">
    <citation type="submission" date="2016-10" db="EMBL/GenBank/DDBJ databases">
        <authorList>
            <person name="de Groot N.N."/>
        </authorList>
    </citation>
    <scope>NUCLEOTIDE SEQUENCE [LARGE SCALE GENOMIC DNA]</scope>
    <source>
        <strain evidence="2 3">DSM 19981</strain>
    </source>
</reference>
<evidence type="ECO:0000313" key="2">
    <source>
        <dbReference type="EMBL" id="SFK16477.1"/>
    </source>
</evidence>
<accession>A0A1I3XAS3</accession>
<dbReference type="InterPro" id="IPR036061">
    <property type="entry name" value="CheW-like_dom_sf"/>
</dbReference>
<dbReference type="GO" id="GO:0007165">
    <property type="term" value="P:signal transduction"/>
    <property type="evidence" value="ECO:0007669"/>
    <property type="project" value="InterPro"/>
</dbReference>
<dbReference type="Pfam" id="PF01584">
    <property type="entry name" value="CheW"/>
    <property type="match status" value="1"/>
</dbReference>
<dbReference type="AlphaFoldDB" id="A0A1I3XAS3"/>
<gene>
    <name evidence="2" type="ORF">SAMN02745775_101122</name>
</gene>
<evidence type="ECO:0000259" key="1">
    <source>
        <dbReference type="PROSITE" id="PS50851"/>
    </source>
</evidence>
<dbReference type="Gene3D" id="2.40.50.180">
    <property type="entry name" value="CheA-289, Domain 4"/>
    <property type="match status" value="1"/>
</dbReference>
<dbReference type="Proteomes" id="UP000199473">
    <property type="component" value="Unassembled WGS sequence"/>
</dbReference>
<dbReference type="GO" id="GO:0005829">
    <property type="term" value="C:cytosol"/>
    <property type="evidence" value="ECO:0007669"/>
    <property type="project" value="TreeGrafter"/>
</dbReference>
<dbReference type="Gene3D" id="2.30.30.40">
    <property type="entry name" value="SH3 Domains"/>
    <property type="match status" value="1"/>
</dbReference>
<feature type="domain" description="CheW-like" evidence="1">
    <location>
        <begin position="31"/>
        <end position="171"/>
    </location>
</feature>
<evidence type="ECO:0000313" key="3">
    <source>
        <dbReference type="Proteomes" id="UP000199473"/>
    </source>
</evidence>
<name>A0A1I3XAS3_9PROT</name>
<dbReference type="SUPFAM" id="SSF50341">
    <property type="entry name" value="CheW-like"/>
    <property type="match status" value="1"/>
</dbReference>
<keyword evidence="3" id="KW-1185">Reference proteome</keyword>
<protein>
    <submittedName>
        <fullName evidence="2">Purine-binding chemotaxis protein CheW</fullName>
    </submittedName>
</protein>
<sequence length="182" mass="18951">MQISVQPRMAGIDAQARGLAMAAGAGAGGMVAQYVTCTLGDAEYGIDILSVREIKGWSETTALPHAPAWVRGVINLRGTIVPILDLRSRFGLGQTAVTAMHVVVIIQTATRMAGLLVDSVSDIITVGAEEVRPVPEVGMSVPERLLSGLIPREGAMVSLVSLDNLLNLPDADLAPGMPATLS</sequence>
<dbReference type="GO" id="GO:0006935">
    <property type="term" value="P:chemotaxis"/>
    <property type="evidence" value="ECO:0007669"/>
    <property type="project" value="InterPro"/>
</dbReference>
<dbReference type="CDD" id="cd00732">
    <property type="entry name" value="CheW"/>
    <property type="match status" value="1"/>
</dbReference>
<dbReference type="SMART" id="SM00260">
    <property type="entry name" value="CheW"/>
    <property type="match status" value="1"/>
</dbReference>
<dbReference type="EMBL" id="FOSQ01000001">
    <property type="protein sequence ID" value="SFK16477.1"/>
    <property type="molecule type" value="Genomic_DNA"/>
</dbReference>
<organism evidence="2 3">
    <name type="scientific">Falsiroseomonas stagni DSM 19981</name>
    <dbReference type="NCBI Taxonomy" id="1123062"/>
    <lineage>
        <taxon>Bacteria</taxon>
        <taxon>Pseudomonadati</taxon>
        <taxon>Pseudomonadota</taxon>
        <taxon>Alphaproteobacteria</taxon>
        <taxon>Acetobacterales</taxon>
        <taxon>Roseomonadaceae</taxon>
        <taxon>Falsiroseomonas</taxon>
    </lineage>
</organism>
<proteinExistence type="predicted"/>
<dbReference type="PROSITE" id="PS50851">
    <property type="entry name" value="CHEW"/>
    <property type="match status" value="1"/>
</dbReference>
<dbReference type="InterPro" id="IPR002545">
    <property type="entry name" value="CheW-lke_dom"/>
</dbReference>
<dbReference type="PANTHER" id="PTHR22617:SF23">
    <property type="entry name" value="CHEMOTAXIS PROTEIN CHEW"/>
    <property type="match status" value="1"/>
</dbReference>
<dbReference type="PANTHER" id="PTHR22617">
    <property type="entry name" value="CHEMOTAXIS SENSOR HISTIDINE KINASE-RELATED"/>
    <property type="match status" value="1"/>
</dbReference>
<dbReference type="RefSeq" id="WP_245761864.1">
    <property type="nucleotide sequence ID" value="NZ_FOSQ01000001.1"/>
</dbReference>